<dbReference type="RefSeq" id="WP_092911954.1">
    <property type="nucleotide sequence ID" value="NZ_FOXB01000012.1"/>
</dbReference>
<gene>
    <name evidence="1" type="ORF">SAMN05216234_11212</name>
</gene>
<sequence length="174" mass="19656">MKLKLMAAIFASVLTISGCSNKVEEKPVVKVEKGTIAPAIEIGKKFEPGTLKDQFGKEGTVDENSEKVIMVFAKSTGHLVKEFLNTKPENYLEEHHVIFIADVSKMPSMIFKYAALPDLQKHKYPIYLILDESVSQKFKNDKYKNYVMVIDLDHSVVKEVEFVTTAKDLEEAID</sequence>
<dbReference type="AlphaFoldDB" id="A0A1I5NTE1"/>
<dbReference type="Proteomes" id="UP000199227">
    <property type="component" value="Unassembled WGS sequence"/>
</dbReference>
<reference evidence="1 2" key="1">
    <citation type="submission" date="2016-10" db="EMBL/GenBank/DDBJ databases">
        <authorList>
            <person name="de Groot N.N."/>
        </authorList>
    </citation>
    <scope>NUCLEOTIDE SEQUENCE [LARGE SCALE GENOMIC DNA]</scope>
    <source>
        <strain evidence="1 2">EP1-55-1</strain>
    </source>
</reference>
<dbReference type="PROSITE" id="PS51257">
    <property type="entry name" value="PROKAR_LIPOPROTEIN"/>
    <property type="match status" value="1"/>
</dbReference>
<accession>A0A1I5NTE1</accession>
<dbReference type="OrthoDB" id="5340260at2"/>
<dbReference type="EMBL" id="FOXB01000012">
    <property type="protein sequence ID" value="SFP25078.1"/>
    <property type="molecule type" value="Genomic_DNA"/>
</dbReference>
<evidence type="ECO:0000313" key="2">
    <source>
        <dbReference type="Proteomes" id="UP000199227"/>
    </source>
</evidence>
<proteinExistence type="predicted"/>
<name>A0A1I5NTE1_9BACT</name>
<protein>
    <recommendedName>
        <fullName evidence="3">Lipoprotein</fullName>
    </recommendedName>
</protein>
<evidence type="ECO:0000313" key="1">
    <source>
        <dbReference type="EMBL" id="SFP25078.1"/>
    </source>
</evidence>
<evidence type="ECO:0008006" key="3">
    <source>
        <dbReference type="Google" id="ProtNLM"/>
    </source>
</evidence>
<keyword evidence="2" id="KW-1185">Reference proteome</keyword>
<organism evidence="1 2">
    <name type="scientific">Hydrogenimonas thermophila</name>
    <dbReference type="NCBI Taxonomy" id="223786"/>
    <lineage>
        <taxon>Bacteria</taxon>
        <taxon>Pseudomonadati</taxon>
        <taxon>Campylobacterota</taxon>
        <taxon>Epsilonproteobacteria</taxon>
        <taxon>Campylobacterales</taxon>
        <taxon>Hydrogenimonadaceae</taxon>
        <taxon>Hydrogenimonas</taxon>
    </lineage>
</organism>